<keyword evidence="2" id="KW-0808">Transferase</keyword>
<dbReference type="PANTHER" id="PTHR43792:SF1">
    <property type="entry name" value="N-ACETYLTRANSFERASE DOMAIN-CONTAINING PROTEIN"/>
    <property type="match status" value="1"/>
</dbReference>
<dbReference type="Proteomes" id="UP000028302">
    <property type="component" value="Unassembled WGS sequence"/>
</dbReference>
<keyword evidence="3" id="KW-1185">Reference proteome</keyword>
<dbReference type="RefSeq" id="WP_051883330.1">
    <property type="nucleotide sequence ID" value="NZ_APNK01000011.1"/>
</dbReference>
<dbReference type="GO" id="GO:0016747">
    <property type="term" value="F:acyltransferase activity, transferring groups other than amino-acyl groups"/>
    <property type="evidence" value="ECO:0007669"/>
    <property type="project" value="InterPro"/>
</dbReference>
<protein>
    <submittedName>
        <fullName evidence="2">N-acetyltransferase GCN5</fullName>
    </submittedName>
</protein>
<evidence type="ECO:0000313" key="3">
    <source>
        <dbReference type="Proteomes" id="UP000028302"/>
    </source>
</evidence>
<accession>A0A084ILI0</accession>
<dbReference type="STRING" id="1304275.C41B8_09306"/>
<gene>
    <name evidence="2" type="ORF">C41B8_09306</name>
</gene>
<dbReference type="PROSITE" id="PS51186">
    <property type="entry name" value="GNAT"/>
    <property type="match status" value="1"/>
</dbReference>
<organism evidence="2 3">
    <name type="scientific">Salinisphaera hydrothermalis (strain C41B8)</name>
    <dbReference type="NCBI Taxonomy" id="1304275"/>
    <lineage>
        <taxon>Bacteria</taxon>
        <taxon>Pseudomonadati</taxon>
        <taxon>Pseudomonadota</taxon>
        <taxon>Gammaproteobacteria</taxon>
        <taxon>Salinisphaerales</taxon>
        <taxon>Salinisphaeraceae</taxon>
        <taxon>Salinisphaera</taxon>
    </lineage>
</organism>
<comment type="caution">
    <text evidence="2">The sequence shown here is derived from an EMBL/GenBank/DDBJ whole genome shotgun (WGS) entry which is preliminary data.</text>
</comment>
<dbReference type="eggNOG" id="COG1670">
    <property type="taxonomic scope" value="Bacteria"/>
</dbReference>
<dbReference type="AlphaFoldDB" id="A0A084ILI0"/>
<dbReference type="EMBL" id="APNK01000011">
    <property type="protein sequence ID" value="KEZ77564.1"/>
    <property type="molecule type" value="Genomic_DNA"/>
</dbReference>
<reference evidence="2 3" key="1">
    <citation type="submission" date="2013-03" db="EMBL/GenBank/DDBJ databases">
        <title>Salinisphaera hydrothermalis C41B8 Genome Sequencing.</title>
        <authorList>
            <person name="Li C."/>
            <person name="Lai Q."/>
            <person name="Shao Z."/>
        </authorList>
    </citation>
    <scope>NUCLEOTIDE SEQUENCE [LARGE SCALE GENOMIC DNA]</scope>
    <source>
        <strain evidence="2 3">C41B8</strain>
    </source>
</reference>
<dbReference type="OrthoDB" id="9801656at2"/>
<dbReference type="Gene3D" id="3.40.630.30">
    <property type="match status" value="1"/>
</dbReference>
<dbReference type="SUPFAM" id="SSF55729">
    <property type="entry name" value="Acyl-CoA N-acyltransferases (Nat)"/>
    <property type="match status" value="1"/>
</dbReference>
<dbReference type="Pfam" id="PF13302">
    <property type="entry name" value="Acetyltransf_3"/>
    <property type="match status" value="1"/>
</dbReference>
<dbReference type="InterPro" id="IPR000182">
    <property type="entry name" value="GNAT_dom"/>
</dbReference>
<proteinExistence type="predicted"/>
<evidence type="ECO:0000313" key="2">
    <source>
        <dbReference type="EMBL" id="KEZ77564.1"/>
    </source>
</evidence>
<name>A0A084ILI0_SALHC</name>
<dbReference type="InterPro" id="IPR016181">
    <property type="entry name" value="Acyl_CoA_acyltransferase"/>
</dbReference>
<dbReference type="PANTHER" id="PTHR43792">
    <property type="entry name" value="GNAT FAMILY, PUTATIVE (AFU_ORTHOLOGUE AFUA_3G00765)-RELATED-RELATED"/>
    <property type="match status" value="1"/>
</dbReference>
<dbReference type="InterPro" id="IPR051531">
    <property type="entry name" value="N-acetyltransferase"/>
</dbReference>
<feature type="domain" description="N-acetyltransferase" evidence="1">
    <location>
        <begin position="14"/>
        <end position="180"/>
    </location>
</feature>
<sequence length="180" mass="19738">MMTVMPDTLDTERLHLRRPEATDAAAIFAYASDPVATRYMIWPTAQDIDDTHDFLDDVAAGWADGDDFCYAIVERSNGDLCGAVSCQFNQHGAEIGYILAPEVWGRGLATEAAAVVVEAAWANDDLYRVWATCDIDNAASARVLEKLGMQCEGRLARWSPSPNLAHDPTPRDALCFALTR</sequence>
<evidence type="ECO:0000259" key="1">
    <source>
        <dbReference type="PROSITE" id="PS51186"/>
    </source>
</evidence>